<proteinExistence type="predicted"/>
<dbReference type="KEGG" id="reu:Reut_A1851"/>
<dbReference type="AlphaFoldDB" id="Q470G7"/>
<name>Q470G7_CUPPJ</name>
<accession>Q470G7</accession>
<organism evidence="2">
    <name type="scientific">Cupriavidus pinatubonensis (strain JMP 134 / LMG 1197)</name>
    <name type="common">Cupriavidus necator (strain JMP 134)</name>
    <dbReference type="NCBI Taxonomy" id="264198"/>
    <lineage>
        <taxon>Bacteria</taxon>
        <taxon>Pseudomonadati</taxon>
        <taxon>Pseudomonadota</taxon>
        <taxon>Betaproteobacteria</taxon>
        <taxon>Burkholderiales</taxon>
        <taxon>Burkholderiaceae</taxon>
        <taxon>Cupriavidus</taxon>
    </lineage>
</organism>
<evidence type="ECO:0008006" key="3">
    <source>
        <dbReference type="Google" id="ProtNLM"/>
    </source>
</evidence>
<protein>
    <recommendedName>
        <fullName evidence="3">Ribosomal protein S3AE</fullName>
    </recommendedName>
</protein>
<evidence type="ECO:0000256" key="1">
    <source>
        <dbReference type="SAM" id="MobiDB-lite"/>
    </source>
</evidence>
<reference evidence="2" key="1">
    <citation type="submission" date="2005-08" db="EMBL/GenBank/DDBJ databases">
        <title>Complete sequence of Chromosome1 of Ralstonia eutropha JMP134.</title>
        <authorList>
            <person name="Copeland A."/>
            <person name="Lucas S."/>
            <person name="Lapidus A."/>
            <person name="Barry K."/>
            <person name="Detter J.C."/>
            <person name="Glavina T."/>
            <person name="Hammon N."/>
            <person name="Israni S."/>
            <person name="Pitluck S."/>
            <person name="Goltsman E."/>
            <person name="Martinez M."/>
            <person name="Schmutz J."/>
            <person name="Larimer F."/>
            <person name="Land M."/>
            <person name="Lykidis A."/>
            <person name="Richardson P."/>
        </authorList>
    </citation>
    <scope>NUCLEOTIDE SEQUENCE</scope>
    <source>
        <strain evidence="2">JMP134</strain>
    </source>
</reference>
<sequence>MPPAPRRDLRYPATGPARARHASPPMNAPFPIRTECPPGACTCRREALLADPNADIRVLRLTREEEKRLVARLESVTSLADLRHVGDRLQAQLGIVLTITPSANGVRTLRGINIQLEDQPGLCRKTKQAIPAAIRRAMETTPEIAYALLDEQDLLGGA</sequence>
<gene>
    <name evidence="2" type="ordered locus">Reut_A1851</name>
</gene>
<dbReference type="eggNOG" id="ENOG5032F55">
    <property type="taxonomic scope" value="Bacteria"/>
</dbReference>
<feature type="compositionally biased region" description="Basic and acidic residues" evidence="1">
    <location>
        <begin position="1"/>
        <end position="10"/>
    </location>
</feature>
<dbReference type="HOGENOM" id="CLU_160690_0_0_4"/>
<evidence type="ECO:0000313" key="2">
    <source>
        <dbReference type="EMBL" id="AAZ61216.1"/>
    </source>
</evidence>
<feature type="region of interest" description="Disordered" evidence="1">
    <location>
        <begin position="1"/>
        <end position="31"/>
    </location>
</feature>
<dbReference type="EMBL" id="CP000090">
    <property type="protein sequence ID" value="AAZ61216.1"/>
    <property type="molecule type" value="Genomic_DNA"/>
</dbReference>